<evidence type="ECO:0000313" key="3">
    <source>
        <dbReference type="Proteomes" id="UP001519310"/>
    </source>
</evidence>
<dbReference type="Pfam" id="PF13613">
    <property type="entry name" value="HTH_Tnp_4"/>
    <property type="match status" value="1"/>
</dbReference>
<sequence>MVPCPAALNLPHALVEWVTMLVVTREGDRRCKLPPHHRALIALVYLRRHDALARIAAGLGISVGTAAHAYVAAVTGLLADLAPGLLKTLREHDPDFVLLNGTLTE</sequence>
<dbReference type="InterPro" id="IPR027805">
    <property type="entry name" value="Transposase_HTH_dom"/>
</dbReference>
<evidence type="ECO:0000313" key="2">
    <source>
        <dbReference type="EMBL" id="MBP2041018.1"/>
    </source>
</evidence>
<gene>
    <name evidence="2" type="ORF">J2Z77_006875</name>
</gene>
<protein>
    <recommendedName>
        <fullName evidence="1">Transposase Helix-turn-helix domain-containing protein</fullName>
    </recommendedName>
</protein>
<keyword evidence="3" id="KW-1185">Reference proteome</keyword>
<proteinExistence type="predicted"/>
<name>A0ABS4LFV2_STRAV</name>
<dbReference type="EMBL" id="JAGGLQ010000020">
    <property type="protein sequence ID" value="MBP2041018.1"/>
    <property type="molecule type" value="Genomic_DNA"/>
</dbReference>
<reference evidence="2 3" key="1">
    <citation type="submission" date="2021-03" db="EMBL/GenBank/DDBJ databases">
        <title>Genomic Encyclopedia of Type Strains, Phase IV (KMG-IV): sequencing the most valuable type-strain genomes for metagenomic binning, comparative biology and taxonomic classification.</title>
        <authorList>
            <person name="Goeker M."/>
        </authorList>
    </citation>
    <scope>NUCLEOTIDE SEQUENCE [LARGE SCALE GENOMIC DNA]</scope>
    <source>
        <strain evidence="2 3">DSM 40526</strain>
    </source>
</reference>
<organism evidence="2 3">
    <name type="scientific">Streptomyces avidinii</name>
    <dbReference type="NCBI Taxonomy" id="1895"/>
    <lineage>
        <taxon>Bacteria</taxon>
        <taxon>Bacillati</taxon>
        <taxon>Actinomycetota</taxon>
        <taxon>Actinomycetes</taxon>
        <taxon>Kitasatosporales</taxon>
        <taxon>Streptomycetaceae</taxon>
        <taxon>Streptomyces</taxon>
    </lineage>
</organism>
<accession>A0ABS4LFV2</accession>
<evidence type="ECO:0000259" key="1">
    <source>
        <dbReference type="Pfam" id="PF13613"/>
    </source>
</evidence>
<comment type="caution">
    <text evidence="2">The sequence shown here is derived from an EMBL/GenBank/DDBJ whole genome shotgun (WGS) entry which is preliminary data.</text>
</comment>
<feature type="domain" description="Transposase Helix-turn-helix" evidence="1">
    <location>
        <begin position="31"/>
        <end position="82"/>
    </location>
</feature>
<dbReference type="Proteomes" id="UP001519310">
    <property type="component" value="Unassembled WGS sequence"/>
</dbReference>